<dbReference type="InterPro" id="IPR045074">
    <property type="entry name" value="GST_C_Tau"/>
</dbReference>
<dbReference type="Pfam" id="PF02798">
    <property type="entry name" value="GST_N"/>
    <property type="match status" value="2"/>
</dbReference>
<organism evidence="7 8">
    <name type="scientific">Dendrobium nobile</name>
    <name type="common">Orchid</name>
    <dbReference type="NCBI Taxonomy" id="94219"/>
    <lineage>
        <taxon>Eukaryota</taxon>
        <taxon>Viridiplantae</taxon>
        <taxon>Streptophyta</taxon>
        <taxon>Embryophyta</taxon>
        <taxon>Tracheophyta</taxon>
        <taxon>Spermatophyta</taxon>
        <taxon>Magnoliopsida</taxon>
        <taxon>Liliopsida</taxon>
        <taxon>Asparagales</taxon>
        <taxon>Orchidaceae</taxon>
        <taxon>Epidendroideae</taxon>
        <taxon>Malaxideae</taxon>
        <taxon>Dendrobiinae</taxon>
        <taxon>Dendrobium</taxon>
    </lineage>
</organism>
<dbReference type="SFLD" id="SFLDG01152">
    <property type="entry name" value="Main.3:_Omega-_and_Tau-like"/>
    <property type="match status" value="1"/>
</dbReference>
<dbReference type="SUPFAM" id="SSF52833">
    <property type="entry name" value="Thioredoxin-like"/>
    <property type="match status" value="2"/>
</dbReference>
<dbReference type="Gene3D" id="1.20.1050.10">
    <property type="match status" value="1"/>
</dbReference>
<protein>
    <recommendedName>
        <fullName evidence="1">glutathione transferase</fullName>
        <ecNumber evidence="1">2.5.1.18</ecNumber>
    </recommendedName>
</protein>
<feature type="domain" description="GST N-terminal" evidence="5">
    <location>
        <begin position="107"/>
        <end position="186"/>
    </location>
</feature>
<dbReference type="EC" id="2.5.1.18" evidence="1"/>
<dbReference type="CDD" id="cd03058">
    <property type="entry name" value="GST_N_Tau"/>
    <property type="match status" value="2"/>
</dbReference>
<evidence type="ECO:0000256" key="4">
    <source>
        <dbReference type="RuleBase" id="RU003494"/>
    </source>
</evidence>
<dbReference type="AlphaFoldDB" id="A0A8T3C2F4"/>
<sequence>MGNEEQVLLLSWRASVFGLRVQIALEEKGVAYTYREEDIFEKSKLLLESNPVYKKVPVLIHGDKVVRESLLILEYIDQVWDRLGPSLLPADPHRRAQTIFWADFISKKVLLLSWRASVFGLRVQIALEEKGVAYTYREEDIFEKSKLLLESNPVYKKVPVLIHGDKVVRESLLILEYIDQVWDRLGPSLLPADPHRRAQTRFWADFISKKIYDSGRKIRHSKGIEKEEAKEEFMRHLKILEGELGEKLYFNGDSFGFLDIALITFSCWIHTYETFGGFSVEKECPKLMTWVRRCMERESVAKTLPSPLQVYQIACLVKKKLGFE</sequence>
<dbReference type="InterPro" id="IPR045073">
    <property type="entry name" value="Omega/Tau-like"/>
</dbReference>
<evidence type="ECO:0000313" key="7">
    <source>
        <dbReference type="EMBL" id="KAI0527114.1"/>
    </source>
</evidence>
<evidence type="ECO:0000256" key="3">
    <source>
        <dbReference type="ARBA" id="ARBA00047960"/>
    </source>
</evidence>
<dbReference type="GO" id="GO:0006749">
    <property type="term" value="P:glutathione metabolic process"/>
    <property type="evidence" value="ECO:0007669"/>
    <property type="project" value="InterPro"/>
</dbReference>
<name>A0A8T3C2F4_DENNO</name>
<evidence type="ECO:0000256" key="2">
    <source>
        <dbReference type="ARBA" id="ARBA00022679"/>
    </source>
</evidence>
<dbReference type="InterPro" id="IPR040079">
    <property type="entry name" value="Glutathione_S-Trfase"/>
</dbReference>
<dbReference type="SMR" id="A0A8T3C2F4"/>
<dbReference type="SUPFAM" id="SSF47616">
    <property type="entry name" value="GST C-terminal domain-like"/>
    <property type="match status" value="1"/>
</dbReference>
<dbReference type="InterPro" id="IPR010987">
    <property type="entry name" value="Glutathione-S-Trfase_C-like"/>
</dbReference>
<dbReference type="FunFam" id="1.20.1050.10:FF:000018">
    <property type="entry name" value="Glutathione S-transferase U20"/>
    <property type="match status" value="1"/>
</dbReference>
<comment type="catalytic activity">
    <reaction evidence="3">
        <text>RX + glutathione = an S-substituted glutathione + a halide anion + H(+)</text>
        <dbReference type="Rhea" id="RHEA:16437"/>
        <dbReference type="ChEBI" id="CHEBI:15378"/>
        <dbReference type="ChEBI" id="CHEBI:16042"/>
        <dbReference type="ChEBI" id="CHEBI:17792"/>
        <dbReference type="ChEBI" id="CHEBI:57925"/>
        <dbReference type="ChEBI" id="CHEBI:90779"/>
        <dbReference type="EC" id="2.5.1.18"/>
    </reaction>
</comment>
<dbReference type="InterPro" id="IPR036282">
    <property type="entry name" value="Glutathione-S-Trfase_C_sf"/>
</dbReference>
<dbReference type="InterPro" id="IPR004045">
    <property type="entry name" value="Glutathione_S-Trfase_N"/>
</dbReference>
<accession>A0A8T3C2F4</accession>
<evidence type="ECO:0000313" key="8">
    <source>
        <dbReference type="Proteomes" id="UP000829196"/>
    </source>
</evidence>
<keyword evidence="8" id="KW-1185">Reference proteome</keyword>
<dbReference type="GO" id="GO:0005737">
    <property type="term" value="C:cytoplasm"/>
    <property type="evidence" value="ECO:0007669"/>
    <property type="project" value="TreeGrafter"/>
</dbReference>
<dbReference type="GO" id="GO:0004364">
    <property type="term" value="F:glutathione transferase activity"/>
    <property type="evidence" value="ECO:0007669"/>
    <property type="project" value="UniProtKB-EC"/>
</dbReference>
<evidence type="ECO:0000259" key="5">
    <source>
        <dbReference type="PROSITE" id="PS50404"/>
    </source>
</evidence>
<gene>
    <name evidence="7" type="ORF">KFK09_002712</name>
</gene>
<dbReference type="EMBL" id="JAGYWB010000003">
    <property type="protein sequence ID" value="KAI0527114.1"/>
    <property type="molecule type" value="Genomic_DNA"/>
</dbReference>
<dbReference type="PROSITE" id="PS50404">
    <property type="entry name" value="GST_NTER"/>
    <property type="match status" value="2"/>
</dbReference>
<comment type="caution">
    <text evidence="7">The sequence shown here is derived from an EMBL/GenBank/DDBJ whole genome shotgun (WGS) entry which is preliminary data.</text>
</comment>
<feature type="domain" description="GST N-terminal" evidence="5">
    <location>
        <begin position="5"/>
        <end position="84"/>
    </location>
</feature>
<evidence type="ECO:0000256" key="1">
    <source>
        <dbReference type="ARBA" id="ARBA00012452"/>
    </source>
</evidence>
<reference evidence="7" key="1">
    <citation type="journal article" date="2022" name="Front. Genet.">
        <title>Chromosome-Scale Assembly of the Dendrobium nobile Genome Provides Insights Into the Molecular Mechanism of the Biosynthesis of the Medicinal Active Ingredient of Dendrobium.</title>
        <authorList>
            <person name="Xu Q."/>
            <person name="Niu S.-C."/>
            <person name="Li K.-L."/>
            <person name="Zheng P.-J."/>
            <person name="Zhang X.-J."/>
            <person name="Jia Y."/>
            <person name="Liu Y."/>
            <person name="Niu Y.-X."/>
            <person name="Yu L.-H."/>
            <person name="Chen D.-F."/>
            <person name="Zhang G.-Q."/>
        </authorList>
    </citation>
    <scope>NUCLEOTIDE SEQUENCE</scope>
    <source>
        <tissue evidence="7">Leaf</tissue>
    </source>
</reference>
<feature type="domain" description="GST C-terminal" evidence="6">
    <location>
        <begin position="193"/>
        <end position="313"/>
    </location>
</feature>
<dbReference type="OrthoDB" id="202840at2759"/>
<dbReference type="PROSITE" id="PS50405">
    <property type="entry name" value="GST_CTER"/>
    <property type="match status" value="1"/>
</dbReference>
<dbReference type="SFLD" id="SFLDS00019">
    <property type="entry name" value="Glutathione_Transferase_(cytos"/>
    <property type="match status" value="1"/>
</dbReference>
<dbReference type="CDD" id="cd03185">
    <property type="entry name" value="GST_C_Tau"/>
    <property type="match status" value="1"/>
</dbReference>
<dbReference type="SFLD" id="SFLDG00358">
    <property type="entry name" value="Main_(cytGST)"/>
    <property type="match status" value="1"/>
</dbReference>
<dbReference type="InterPro" id="IPR004046">
    <property type="entry name" value="GST_C"/>
</dbReference>
<dbReference type="PANTHER" id="PTHR11260:SF781">
    <property type="entry name" value="GLUTATHIONE S-TRANSFERASE U19"/>
    <property type="match status" value="1"/>
</dbReference>
<dbReference type="Pfam" id="PF00043">
    <property type="entry name" value="GST_C"/>
    <property type="match status" value="1"/>
</dbReference>
<comment type="similarity">
    <text evidence="4">Belongs to the GST superfamily.</text>
</comment>
<dbReference type="PANTHER" id="PTHR11260">
    <property type="entry name" value="GLUTATHIONE S-TRANSFERASE, GST, SUPERFAMILY, GST DOMAIN CONTAINING"/>
    <property type="match status" value="1"/>
</dbReference>
<dbReference type="Proteomes" id="UP000829196">
    <property type="component" value="Unassembled WGS sequence"/>
</dbReference>
<keyword evidence="2" id="KW-0808">Transferase</keyword>
<evidence type="ECO:0000259" key="6">
    <source>
        <dbReference type="PROSITE" id="PS50405"/>
    </source>
</evidence>
<dbReference type="InterPro" id="IPR036249">
    <property type="entry name" value="Thioredoxin-like_sf"/>
</dbReference>
<dbReference type="Gene3D" id="3.40.30.10">
    <property type="entry name" value="Glutaredoxin"/>
    <property type="match status" value="2"/>
</dbReference>
<proteinExistence type="inferred from homology"/>